<reference evidence="1 2" key="2">
    <citation type="journal article" date="2016" name="Genome Announc.">
        <title>Complete Genome Sequences of Two Interactive Moderate Thermophiles, Paenibacillus napthalenovorans 32O-Y and Paenibacillus sp. 32O-W.</title>
        <authorList>
            <person name="Butler R.R.III."/>
            <person name="Wang J."/>
            <person name="Stark B.C."/>
            <person name="Pombert J.F."/>
        </authorList>
    </citation>
    <scope>NUCLEOTIDE SEQUENCE [LARGE SCALE GENOMIC DNA]</scope>
    <source>
        <strain evidence="1 2">32O-Y</strain>
    </source>
</reference>
<evidence type="ECO:0000313" key="2">
    <source>
        <dbReference type="Proteomes" id="UP000061660"/>
    </source>
</evidence>
<organism evidence="1 2">
    <name type="scientific">Paenibacillus naphthalenovorans</name>
    <dbReference type="NCBI Taxonomy" id="162209"/>
    <lineage>
        <taxon>Bacteria</taxon>
        <taxon>Bacillati</taxon>
        <taxon>Bacillota</taxon>
        <taxon>Bacilli</taxon>
        <taxon>Bacillales</taxon>
        <taxon>Paenibacillaceae</taxon>
        <taxon>Paenibacillus</taxon>
    </lineage>
</organism>
<dbReference type="KEGG" id="pnp:IJ22_19670"/>
<keyword evidence="2" id="KW-1185">Reference proteome</keyword>
<dbReference type="Proteomes" id="UP000061660">
    <property type="component" value="Chromosome"/>
</dbReference>
<dbReference type="PATRIC" id="fig|162209.4.peg.2083"/>
<sequence>MKSMSLFIVLRLDKYYMICYIKNKENQGFKQYTHLVPPA</sequence>
<dbReference type="STRING" id="162209.IJ22_19670"/>
<accession>A0A0U2W4B1</accession>
<dbReference type="AlphaFoldDB" id="A0A0U2W4B1"/>
<evidence type="ECO:0000313" key="1">
    <source>
        <dbReference type="EMBL" id="ALS22341.1"/>
    </source>
</evidence>
<proteinExistence type="predicted"/>
<reference evidence="2" key="1">
    <citation type="submission" date="2015-12" db="EMBL/GenBank/DDBJ databases">
        <title>Complete genome sequences of two moderately thermophilic Paenibacillus species.</title>
        <authorList>
            <person name="Butler R.III."/>
            <person name="Wang J."/>
            <person name="Stark B.C."/>
            <person name="Pombert J.-F."/>
        </authorList>
    </citation>
    <scope>NUCLEOTIDE SEQUENCE [LARGE SCALE GENOMIC DNA]</scope>
    <source>
        <strain evidence="2">32O-Y</strain>
    </source>
</reference>
<protein>
    <submittedName>
        <fullName evidence="1">Uncharacterized protein</fullName>
    </submittedName>
</protein>
<dbReference type="EMBL" id="CP013652">
    <property type="protein sequence ID" value="ALS22341.1"/>
    <property type="molecule type" value="Genomic_DNA"/>
</dbReference>
<gene>
    <name evidence="1" type="ORF">IJ22_19670</name>
</gene>
<name>A0A0U2W4B1_9BACL</name>